<dbReference type="Pfam" id="PF01642">
    <property type="entry name" value="MM_CoA_mutase"/>
    <property type="match status" value="1"/>
</dbReference>
<keyword evidence="3" id="KW-1185">Reference proteome</keyword>
<evidence type="ECO:0000313" key="2">
    <source>
        <dbReference type="EMBL" id="SEA73854.1"/>
    </source>
</evidence>
<dbReference type="InterPro" id="IPR016176">
    <property type="entry name" value="Cbl-dep_enz_cat"/>
</dbReference>
<proteinExistence type="predicted"/>
<sequence length="460" mass="53387">MSEELFNDFEQISEKAWKQKIQVDLKGLDYNETLVTSTAEGIDIKPFYHQDSHQSISLPQTDNWLITEKIYLENYTSVKQIATDVIDRGAESLWLILPEANEELFELLDIINAKKVPVFIEALKFDRDFFEKLDQKIKALDIDVKLCCDPLHHLAKTGNWMSNKETDLNNFSQLISLKNLNHQLSVDARLYQNAGANLTEELATALSHLNEYLNMIESSQTEIKKFHLNLIVSVGSNYFFEISKIKAYRILIESLVETYTFDLEINIIAEPTKRNKSLYDYNVNMLRTTTECMSAALGGADWINNLAFDEIYHKTNEFGERISRNQLLILKNESYFDKVSNPTDGSYYIENLTQQLSENALELFKKIEKNEGFIDQLFKGQLQKMIKTSAEIEVSKLENQDFVMVGTNKYENKEDKMTHELELYPFLKKKSRKTLLEPIMETRIASKIEQERLAQEKSNL</sequence>
<dbReference type="AlphaFoldDB" id="A0A1H4DM84"/>
<reference evidence="2 3" key="1">
    <citation type="submission" date="2016-10" db="EMBL/GenBank/DDBJ databases">
        <authorList>
            <person name="de Groot N.N."/>
        </authorList>
    </citation>
    <scope>NUCLEOTIDE SEQUENCE [LARGE SCALE GENOMIC DNA]</scope>
    <source>
        <strain evidence="2 3">DSM 23581</strain>
    </source>
</reference>
<dbReference type="CDD" id="cd03677">
    <property type="entry name" value="MM_CoA_mutase_beta"/>
    <property type="match status" value="1"/>
</dbReference>
<gene>
    <name evidence="2" type="ORF">SAMN05421540_11234</name>
</gene>
<dbReference type="Proteomes" id="UP000198820">
    <property type="component" value="Unassembled WGS sequence"/>
</dbReference>
<feature type="domain" description="Methylmalonyl-CoA mutase alpha/beta chain catalytic" evidence="1">
    <location>
        <begin position="145"/>
        <end position="448"/>
    </location>
</feature>
<dbReference type="InterPro" id="IPR006099">
    <property type="entry name" value="MeMalonylCoA_mutase_a/b_cat"/>
</dbReference>
<organism evidence="2 3">
    <name type="scientific">Psychroflexus halocasei</name>
    <dbReference type="NCBI Taxonomy" id="908615"/>
    <lineage>
        <taxon>Bacteria</taxon>
        <taxon>Pseudomonadati</taxon>
        <taxon>Bacteroidota</taxon>
        <taxon>Flavobacteriia</taxon>
        <taxon>Flavobacteriales</taxon>
        <taxon>Flavobacteriaceae</taxon>
        <taxon>Psychroflexus</taxon>
    </lineage>
</organism>
<dbReference type="PANTHER" id="PTHR48101">
    <property type="entry name" value="METHYLMALONYL-COA MUTASE, MITOCHONDRIAL-RELATED"/>
    <property type="match status" value="1"/>
</dbReference>
<dbReference type="STRING" id="908615.SAMN05421540_11234"/>
<dbReference type="GO" id="GO:0031419">
    <property type="term" value="F:cobalamin binding"/>
    <property type="evidence" value="ECO:0007669"/>
    <property type="project" value="InterPro"/>
</dbReference>
<evidence type="ECO:0000313" key="3">
    <source>
        <dbReference type="Proteomes" id="UP000198820"/>
    </source>
</evidence>
<dbReference type="RefSeq" id="WP_093245757.1">
    <property type="nucleotide sequence ID" value="NZ_FNQF01000012.1"/>
</dbReference>
<dbReference type="SUPFAM" id="SSF51703">
    <property type="entry name" value="Cobalamin (vitamin B12)-dependent enzymes"/>
    <property type="match status" value="1"/>
</dbReference>
<accession>A0A1H4DM84</accession>
<name>A0A1H4DM84_9FLAO</name>
<evidence type="ECO:0000259" key="1">
    <source>
        <dbReference type="Pfam" id="PF01642"/>
    </source>
</evidence>
<dbReference type="GO" id="GO:0016866">
    <property type="term" value="F:intramolecular transferase activity"/>
    <property type="evidence" value="ECO:0007669"/>
    <property type="project" value="InterPro"/>
</dbReference>
<dbReference type="PANTHER" id="PTHR48101:SF1">
    <property type="entry name" value="METHYLMALONYL-COA MUTASE, LARGE SUBUNIT"/>
    <property type="match status" value="1"/>
</dbReference>
<dbReference type="EMBL" id="FNQF01000012">
    <property type="protein sequence ID" value="SEA73854.1"/>
    <property type="molecule type" value="Genomic_DNA"/>
</dbReference>
<protein>
    <submittedName>
        <fullName evidence="2">Methylmalonyl-CoA mutase</fullName>
    </submittedName>
</protein>
<dbReference type="Gene3D" id="3.20.20.240">
    <property type="entry name" value="Methylmalonyl-CoA mutase"/>
    <property type="match status" value="1"/>
</dbReference>